<dbReference type="InterPro" id="IPR019757">
    <property type="entry name" value="Pept_S26A_signal_pept_1_Lys-AS"/>
</dbReference>
<evidence type="ECO:0000256" key="6">
    <source>
        <dbReference type="PIRSR" id="PIRSR600223-1"/>
    </source>
</evidence>
<protein>
    <recommendedName>
        <fullName evidence="4 7">Signal peptidase I</fullName>
        <ecNumber evidence="4 7">3.4.21.89</ecNumber>
    </recommendedName>
</protein>
<dbReference type="PRINTS" id="PR00727">
    <property type="entry name" value="LEADERPTASE"/>
</dbReference>
<evidence type="ECO:0000256" key="7">
    <source>
        <dbReference type="RuleBase" id="RU362042"/>
    </source>
</evidence>
<evidence type="ECO:0000259" key="8">
    <source>
        <dbReference type="Pfam" id="PF10502"/>
    </source>
</evidence>
<feature type="active site" evidence="6">
    <location>
        <position position="52"/>
    </location>
</feature>
<dbReference type="PROSITE" id="PS00761">
    <property type="entry name" value="SPASE_I_3"/>
    <property type="match status" value="1"/>
</dbReference>
<keyword evidence="7" id="KW-0812">Transmembrane</keyword>
<evidence type="ECO:0000256" key="4">
    <source>
        <dbReference type="ARBA" id="ARBA00013208"/>
    </source>
</evidence>
<feature type="active site" evidence="6">
    <location>
        <position position="96"/>
    </location>
</feature>
<name>A0A1I5CLR4_9FIRM</name>
<dbReference type="NCBIfam" id="TIGR02227">
    <property type="entry name" value="sigpep_I_bact"/>
    <property type="match status" value="1"/>
</dbReference>
<comment type="subcellular location">
    <subcellularLocation>
        <location evidence="2">Cell membrane</location>
        <topology evidence="2">Single-pass type II membrane protein</topology>
    </subcellularLocation>
    <subcellularLocation>
        <location evidence="7">Membrane</location>
        <topology evidence="7">Single-pass type II membrane protein</topology>
    </subcellularLocation>
</comment>
<dbReference type="Gene3D" id="2.10.109.10">
    <property type="entry name" value="Umud Fragment, subunit A"/>
    <property type="match status" value="1"/>
</dbReference>
<dbReference type="InterPro" id="IPR000223">
    <property type="entry name" value="Pept_S26A_signal_pept_1"/>
</dbReference>
<gene>
    <name evidence="9" type="ORF">SAMN04489757_103137</name>
</gene>
<keyword evidence="5 7" id="KW-0378">Hydrolase</keyword>
<dbReference type="SUPFAM" id="SSF51306">
    <property type="entry name" value="LexA/Signal peptidase"/>
    <property type="match status" value="1"/>
</dbReference>
<keyword evidence="7" id="KW-0645">Protease</keyword>
<evidence type="ECO:0000313" key="10">
    <source>
        <dbReference type="Proteomes" id="UP000198806"/>
    </source>
</evidence>
<dbReference type="EMBL" id="FOWD01000003">
    <property type="protein sequence ID" value="SFN87857.1"/>
    <property type="molecule type" value="Genomic_DNA"/>
</dbReference>
<dbReference type="GO" id="GO:0006465">
    <property type="term" value="P:signal peptide processing"/>
    <property type="evidence" value="ECO:0007669"/>
    <property type="project" value="InterPro"/>
</dbReference>
<evidence type="ECO:0000256" key="5">
    <source>
        <dbReference type="ARBA" id="ARBA00022801"/>
    </source>
</evidence>
<dbReference type="InterPro" id="IPR019533">
    <property type="entry name" value="Peptidase_S26"/>
</dbReference>
<dbReference type="AlphaFoldDB" id="A0A1I5CLR4"/>
<comment type="catalytic activity">
    <reaction evidence="1 7">
        <text>Cleavage of hydrophobic, N-terminal signal or leader sequences from secreted and periplasmic proteins.</text>
        <dbReference type="EC" id="3.4.21.89"/>
    </reaction>
</comment>
<dbReference type="InterPro" id="IPR036286">
    <property type="entry name" value="LexA/Signal_pep-like_sf"/>
</dbReference>
<dbReference type="GO" id="GO:0005886">
    <property type="term" value="C:plasma membrane"/>
    <property type="evidence" value="ECO:0007669"/>
    <property type="project" value="UniProtKB-SubCell"/>
</dbReference>
<proteinExistence type="inferred from homology"/>
<keyword evidence="7" id="KW-1133">Transmembrane helix</keyword>
<dbReference type="RefSeq" id="WP_091684252.1">
    <property type="nucleotide sequence ID" value="NZ_BAABFM010000006.1"/>
</dbReference>
<accession>A0A1I5CLR4</accession>
<feature type="transmembrane region" description="Helical" evidence="7">
    <location>
        <begin position="21"/>
        <end position="39"/>
    </location>
</feature>
<evidence type="ECO:0000256" key="3">
    <source>
        <dbReference type="ARBA" id="ARBA00009370"/>
    </source>
</evidence>
<feature type="domain" description="Peptidase S26" evidence="8">
    <location>
        <begin position="24"/>
        <end position="178"/>
    </location>
</feature>
<dbReference type="STRING" id="1527.SAMN04489757_103137"/>
<dbReference type="PANTHER" id="PTHR43390:SF1">
    <property type="entry name" value="CHLOROPLAST PROCESSING PEPTIDASE"/>
    <property type="match status" value="1"/>
</dbReference>
<comment type="similarity">
    <text evidence="3 7">Belongs to the peptidase S26 family.</text>
</comment>
<evidence type="ECO:0000256" key="1">
    <source>
        <dbReference type="ARBA" id="ARBA00000677"/>
    </source>
</evidence>
<dbReference type="InterPro" id="IPR019758">
    <property type="entry name" value="Pept_S26A_signal_pept_1_CS"/>
</dbReference>
<evidence type="ECO:0000256" key="2">
    <source>
        <dbReference type="ARBA" id="ARBA00004401"/>
    </source>
</evidence>
<sequence>MDFNFDKTSRKPLVKKIITEGIIWIIELAVVIGLAYFVVNFTIERTTMLGVSMSPTLVDQDKIIINKFAYKFNKPERFDIIVFKQSGNEHSYYNIKRIIGLPGETINITDGNVYVNGELLEEPMVIEPITNSGLAAEEITLDKNEYFVLGDNRNNSEDSRFANIGNILSNEIIGKAWIRTNNFNFVNKLNLKREEK</sequence>
<dbReference type="OrthoDB" id="9802919at2"/>
<dbReference type="EC" id="3.4.21.89" evidence="4 7"/>
<dbReference type="CDD" id="cd06530">
    <property type="entry name" value="S26_SPase_I"/>
    <property type="match status" value="1"/>
</dbReference>
<dbReference type="PROSITE" id="PS00760">
    <property type="entry name" value="SPASE_I_2"/>
    <property type="match status" value="1"/>
</dbReference>
<keyword evidence="10" id="KW-1185">Reference proteome</keyword>
<keyword evidence="7" id="KW-0472">Membrane</keyword>
<dbReference type="Pfam" id="PF10502">
    <property type="entry name" value="Peptidase_S26"/>
    <property type="match status" value="1"/>
</dbReference>
<dbReference type="GO" id="GO:0009003">
    <property type="term" value="F:signal peptidase activity"/>
    <property type="evidence" value="ECO:0007669"/>
    <property type="project" value="UniProtKB-EC"/>
</dbReference>
<organism evidence="9 10">
    <name type="scientific">Anaerocolumna aminovalerica</name>
    <dbReference type="NCBI Taxonomy" id="1527"/>
    <lineage>
        <taxon>Bacteria</taxon>
        <taxon>Bacillati</taxon>
        <taxon>Bacillota</taxon>
        <taxon>Clostridia</taxon>
        <taxon>Lachnospirales</taxon>
        <taxon>Lachnospiraceae</taxon>
        <taxon>Anaerocolumna</taxon>
    </lineage>
</organism>
<dbReference type="PANTHER" id="PTHR43390">
    <property type="entry name" value="SIGNAL PEPTIDASE I"/>
    <property type="match status" value="1"/>
</dbReference>
<evidence type="ECO:0000313" key="9">
    <source>
        <dbReference type="EMBL" id="SFN87857.1"/>
    </source>
</evidence>
<reference evidence="9 10" key="1">
    <citation type="submission" date="2016-10" db="EMBL/GenBank/DDBJ databases">
        <authorList>
            <person name="de Groot N.N."/>
        </authorList>
    </citation>
    <scope>NUCLEOTIDE SEQUENCE [LARGE SCALE GENOMIC DNA]</scope>
    <source>
        <strain evidence="9 10">DSM 1283</strain>
    </source>
</reference>
<dbReference type="GO" id="GO:0004252">
    <property type="term" value="F:serine-type endopeptidase activity"/>
    <property type="evidence" value="ECO:0007669"/>
    <property type="project" value="InterPro"/>
</dbReference>
<dbReference type="Proteomes" id="UP000198806">
    <property type="component" value="Unassembled WGS sequence"/>
</dbReference>